<reference evidence="1 2" key="1">
    <citation type="submission" date="2019-09" db="EMBL/GenBank/DDBJ databases">
        <authorList>
            <person name="Chandra G."/>
            <person name="Truman W A."/>
        </authorList>
    </citation>
    <scope>NUCLEOTIDE SEQUENCE [LARGE SCALE GENOMIC DNA]</scope>
    <source>
        <strain evidence="1">PS870</strain>
    </source>
</reference>
<gene>
    <name evidence="1" type="ORF">PS870_03011</name>
</gene>
<evidence type="ECO:0000313" key="2">
    <source>
        <dbReference type="Proteomes" id="UP000349468"/>
    </source>
</evidence>
<dbReference type="AlphaFoldDB" id="A0A5E7L057"/>
<proteinExistence type="predicted"/>
<accession>A0A5E7L057</accession>
<organism evidence="1 2">
    <name type="scientific">Pseudomonas fluorescens</name>
    <dbReference type="NCBI Taxonomy" id="294"/>
    <lineage>
        <taxon>Bacteria</taxon>
        <taxon>Pseudomonadati</taxon>
        <taxon>Pseudomonadota</taxon>
        <taxon>Gammaproteobacteria</taxon>
        <taxon>Pseudomonadales</taxon>
        <taxon>Pseudomonadaceae</taxon>
        <taxon>Pseudomonas</taxon>
    </lineage>
</organism>
<evidence type="ECO:0000313" key="1">
    <source>
        <dbReference type="EMBL" id="VVP05048.1"/>
    </source>
</evidence>
<protein>
    <submittedName>
        <fullName evidence="1">Uncharacterized protein</fullName>
    </submittedName>
</protein>
<dbReference type="EMBL" id="CABVIK010000009">
    <property type="protein sequence ID" value="VVP05048.1"/>
    <property type="molecule type" value="Genomic_DNA"/>
</dbReference>
<dbReference type="Proteomes" id="UP000349468">
    <property type="component" value="Unassembled WGS sequence"/>
</dbReference>
<sequence length="121" mass="13190">MILTRLQKPERKAEKRLAATLPTIHNARLKRVKREVKLLADSPRAIKTACPEVGRVQIAEGNLPTIRKTCPSQAKKAARLPADSSLTRLINRPAAGKEADAVAISPMTAISRLERGAMMMG</sequence>
<name>A0A5E7L057_PSEFL</name>